<gene>
    <name evidence="2" type="ORF">SAMN04489806_0795</name>
</gene>
<evidence type="ECO:0000313" key="2">
    <source>
        <dbReference type="EMBL" id="SEB48053.1"/>
    </source>
</evidence>
<keyword evidence="1" id="KW-1133">Transmembrane helix</keyword>
<dbReference type="EMBL" id="FNRY01000001">
    <property type="protein sequence ID" value="SEB48053.1"/>
    <property type="molecule type" value="Genomic_DNA"/>
</dbReference>
<name>A0A1H4JP68_9MICO</name>
<accession>A0A1H4JP68</accession>
<organism evidence="2 3">
    <name type="scientific">Paramicrobacterium humi</name>
    <dbReference type="NCBI Taxonomy" id="640635"/>
    <lineage>
        <taxon>Bacteria</taxon>
        <taxon>Bacillati</taxon>
        <taxon>Actinomycetota</taxon>
        <taxon>Actinomycetes</taxon>
        <taxon>Micrococcales</taxon>
        <taxon>Microbacteriaceae</taxon>
        <taxon>Paramicrobacterium</taxon>
    </lineage>
</organism>
<keyword evidence="3" id="KW-1185">Reference proteome</keyword>
<keyword evidence="1" id="KW-0472">Membrane</keyword>
<reference evidence="2 3" key="1">
    <citation type="submission" date="2016-10" db="EMBL/GenBank/DDBJ databases">
        <authorList>
            <person name="de Groot N.N."/>
        </authorList>
    </citation>
    <scope>NUCLEOTIDE SEQUENCE [LARGE SCALE GENOMIC DNA]</scope>
    <source>
        <strain evidence="2 3">DSM 21799</strain>
    </source>
</reference>
<feature type="transmembrane region" description="Helical" evidence="1">
    <location>
        <begin position="44"/>
        <end position="66"/>
    </location>
</feature>
<keyword evidence="1" id="KW-0812">Transmembrane</keyword>
<feature type="transmembrane region" description="Helical" evidence="1">
    <location>
        <begin position="19"/>
        <end position="38"/>
    </location>
</feature>
<dbReference type="STRING" id="640635.SAMN04489806_0795"/>
<sequence>MSSAAVVPLVPARSLRRTAVLLVIVCVVAEPLVLAAMIANPSFFLRGMMLQGAIIGALALAAWLAWMPRATLLLDTEQRSIRYDRVSSRRVPFSSIARVTLGGSERSAWLVIWDGADSTIAQVHVIAGRRSSLGMPQRAALAELLEAASAPGLELHDSGRPGRQLLAAGTLVATDAAAAWLRDPGAAVGPDALTRQGTN</sequence>
<protein>
    <recommendedName>
        <fullName evidence="4">PH domain-containing protein</fullName>
    </recommendedName>
</protein>
<dbReference type="AlphaFoldDB" id="A0A1H4JP68"/>
<evidence type="ECO:0008006" key="4">
    <source>
        <dbReference type="Google" id="ProtNLM"/>
    </source>
</evidence>
<evidence type="ECO:0000313" key="3">
    <source>
        <dbReference type="Proteomes" id="UP000199183"/>
    </source>
</evidence>
<dbReference type="RefSeq" id="WP_091180127.1">
    <property type="nucleotide sequence ID" value="NZ_FNRY01000001.1"/>
</dbReference>
<evidence type="ECO:0000256" key="1">
    <source>
        <dbReference type="SAM" id="Phobius"/>
    </source>
</evidence>
<dbReference type="Proteomes" id="UP000199183">
    <property type="component" value="Unassembled WGS sequence"/>
</dbReference>
<proteinExistence type="predicted"/>